<organism evidence="1 2">
    <name type="scientific">Xiamenia xianingshaonis</name>
    <dbReference type="NCBI Taxonomy" id="2682776"/>
    <lineage>
        <taxon>Bacteria</taxon>
        <taxon>Bacillati</taxon>
        <taxon>Actinomycetota</taxon>
        <taxon>Coriobacteriia</taxon>
        <taxon>Eggerthellales</taxon>
        <taxon>Eggerthellaceae</taxon>
        <taxon>Xiamenia</taxon>
    </lineage>
</organism>
<name>A0A9E6MPP8_9ACTN</name>
<reference evidence="1" key="1">
    <citation type="submission" date="2021-04" db="EMBL/GenBank/DDBJ databases">
        <title>Novel species in family Eggerthellaceae.</title>
        <authorList>
            <person name="Zhang G."/>
        </authorList>
    </citation>
    <scope>NUCLEOTIDE SEQUENCE</scope>
    <source>
        <strain evidence="1">Zg-886</strain>
    </source>
</reference>
<gene>
    <name evidence="1" type="ORF">J7S26_06990</name>
</gene>
<sequence length="311" mass="35694">MTDNTGPVRHCLVQKRMPISRKRVATVARERGAMIKSQLEFLYEQAKDLEYRYRTELEAMPAGKLAKSRKNGRTYYRIITSKAGKRQSYGVTGNSDLIDLYARKEYLSHALRVIEKNVLSLHKATRKCQAFDPLEIVGSLSASYQDLELASFFPVVTGAVALGLDDLTAERIASHAAWGGEPYEKSTYLEEGFTIVTRRGERMRSKAEAMIADRLADYGIAYHYEEMLYRFNRAFVPDFTFEGRGGTMFYLEFCGRMDDPNYVRRHIDKTHAYEEAGIVPWKNIIYVYASGNELDMCRIEEVIRGQVIPWL</sequence>
<dbReference type="Proteomes" id="UP000671910">
    <property type="component" value="Chromosome"/>
</dbReference>
<protein>
    <submittedName>
        <fullName evidence="1">Uncharacterized protein</fullName>
    </submittedName>
</protein>
<accession>A0A9E6MPP8</accession>
<evidence type="ECO:0000313" key="1">
    <source>
        <dbReference type="EMBL" id="QTU84093.1"/>
    </source>
</evidence>
<dbReference type="EMBL" id="CP072829">
    <property type="protein sequence ID" value="QTU84093.1"/>
    <property type="molecule type" value="Genomic_DNA"/>
</dbReference>
<evidence type="ECO:0000313" key="2">
    <source>
        <dbReference type="Proteomes" id="UP000671910"/>
    </source>
</evidence>
<dbReference type="RefSeq" id="WP_261428526.1">
    <property type="nucleotide sequence ID" value="NZ_CP072829.1"/>
</dbReference>
<dbReference type="KEGG" id="ebz:J7S26_06990"/>
<dbReference type="Gene3D" id="3.40.91.30">
    <property type="match status" value="1"/>
</dbReference>
<proteinExistence type="predicted"/>
<dbReference type="AlphaFoldDB" id="A0A9E6MPP8"/>